<comment type="caution">
    <text evidence="1">The sequence shown here is derived from an EMBL/GenBank/DDBJ whole genome shotgun (WGS) entry which is preliminary data.</text>
</comment>
<sequence>MRVHELIEALKAAHPDSVVLFLETYADVAESDEISHVHIPEKSWLHETGFNFGQRYELRLPIAERGDVELERTDVVQRFELVVVLSNGPTNLRYVCRPVILTD</sequence>
<accession>A0A158A7P0</accession>
<dbReference type="Proteomes" id="UP000071859">
    <property type="component" value="Unassembled WGS sequence"/>
</dbReference>
<evidence type="ECO:0000313" key="2">
    <source>
        <dbReference type="Proteomes" id="UP000071859"/>
    </source>
</evidence>
<evidence type="ECO:0000313" key="1">
    <source>
        <dbReference type="EMBL" id="SAK53780.1"/>
    </source>
</evidence>
<keyword evidence="2" id="KW-1185">Reference proteome</keyword>
<name>A0A158A7P0_9BURK</name>
<gene>
    <name evidence="1" type="ORF">AWB78_01359</name>
</gene>
<reference evidence="1" key="1">
    <citation type="submission" date="2016-01" db="EMBL/GenBank/DDBJ databases">
        <authorList>
            <person name="Peeters C."/>
        </authorList>
    </citation>
    <scope>NUCLEOTIDE SEQUENCE</scope>
    <source>
        <strain evidence="1">LMG 29321</strain>
    </source>
</reference>
<dbReference type="AlphaFoldDB" id="A0A158A7P0"/>
<dbReference type="EMBL" id="FCOX02000004">
    <property type="protein sequence ID" value="SAK53780.1"/>
    <property type="molecule type" value="Genomic_DNA"/>
</dbReference>
<proteinExistence type="predicted"/>
<protein>
    <submittedName>
        <fullName evidence="1">Uncharacterized protein</fullName>
    </submittedName>
</protein>
<organism evidence="1 2">
    <name type="scientific">Caballeronia calidae</name>
    <dbReference type="NCBI Taxonomy" id="1777139"/>
    <lineage>
        <taxon>Bacteria</taxon>
        <taxon>Pseudomonadati</taxon>
        <taxon>Pseudomonadota</taxon>
        <taxon>Betaproteobacteria</taxon>
        <taxon>Burkholderiales</taxon>
        <taxon>Burkholderiaceae</taxon>
        <taxon>Caballeronia</taxon>
    </lineage>
</organism>
<dbReference type="OrthoDB" id="9134820at2"/>